<organism evidence="1 2">
    <name type="scientific">Kineothrix sedimenti</name>
    <dbReference type="NCBI Taxonomy" id="3123317"/>
    <lineage>
        <taxon>Bacteria</taxon>
        <taxon>Bacillati</taxon>
        <taxon>Bacillota</taxon>
        <taxon>Clostridia</taxon>
        <taxon>Lachnospirales</taxon>
        <taxon>Lachnospiraceae</taxon>
        <taxon>Kineothrix</taxon>
    </lineage>
</organism>
<dbReference type="EMBL" id="CP146256">
    <property type="protein sequence ID" value="XAH75847.1"/>
    <property type="molecule type" value="Genomic_DNA"/>
</dbReference>
<reference evidence="1 2" key="1">
    <citation type="submission" date="2024-02" db="EMBL/GenBank/DDBJ databases">
        <title>Bacterial strain from lacustrine sediment.</title>
        <authorList>
            <person name="Petit C."/>
            <person name="Fadhlaoui K."/>
        </authorList>
    </citation>
    <scope>NUCLEOTIDE SEQUENCE [LARGE SCALE GENOMIC DNA]</scope>
    <source>
        <strain evidence="1 2">IPX-CK</strain>
    </source>
</reference>
<gene>
    <name evidence="1" type="ORF">V6984_08860</name>
</gene>
<evidence type="ECO:0000313" key="1">
    <source>
        <dbReference type="EMBL" id="XAH75847.1"/>
    </source>
</evidence>
<name>A0ABZ3F1P9_9FIRM</name>
<accession>A0ABZ3F1P9</accession>
<protein>
    <recommendedName>
        <fullName evidence="3">Bacillus phage SPbeta YonK domain-containing protein</fullName>
    </recommendedName>
</protein>
<dbReference type="RefSeq" id="WP_342759423.1">
    <property type="nucleotide sequence ID" value="NZ_CP146256.1"/>
</dbReference>
<evidence type="ECO:0000313" key="2">
    <source>
        <dbReference type="Proteomes" id="UP001451571"/>
    </source>
</evidence>
<evidence type="ECO:0008006" key="3">
    <source>
        <dbReference type="Google" id="ProtNLM"/>
    </source>
</evidence>
<sequence length="71" mass="7906">MAKSAIVHKVTTTEEIKLSGVVSENGLAMDLDGETKQLADFYKKFAGKHIDVSMKEKTEEEITDDESEDNE</sequence>
<dbReference type="Proteomes" id="UP001451571">
    <property type="component" value="Chromosome"/>
</dbReference>
<proteinExistence type="predicted"/>
<keyword evidence="2" id="KW-1185">Reference proteome</keyword>